<dbReference type="InParanoid" id="K9TRH7"/>
<sequence length="139" mass="16615">MDKLQPRKEDRPIQEGRHNIVIGQKVSSDKVQQTKEFRRQMTDEEKILWQYLRANRLNGWHFRRQQIIDGFITDFYCHAAGLVVEVDGKIHEKQAEYDSERDQIITSRNLRLLRIKNEEIRQNIDHVIMRIAAACQEET</sequence>
<dbReference type="CDD" id="cd01038">
    <property type="entry name" value="Endonuclease_DUF559"/>
    <property type="match status" value="1"/>
</dbReference>
<feature type="domain" description="DUF559" evidence="1">
    <location>
        <begin position="30"/>
        <end position="135"/>
    </location>
</feature>
<accession>K9TRH7</accession>
<name>K9TRH7_9CYAN</name>
<dbReference type="HOGENOM" id="CLU_107928_1_1_3"/>
<evidence type="ECO:0000313" key="3">
    <source>
        <dbReference type="Proteomes" id="UP000010367"/>
    </source>
</evidence>
<dbReference type="PANTHER" id="PTHR38590:SF1">
    <property type="entry name" value="BLL0828 PROTEIN"/>
    <property type="match status" value="1"/>
</dbReference>
<dbReference type="RefSeq" id="WP_015151228.1">
    <property type="nucleotide sequence ID" value="NC_019693.1"/>
</dbReference>
<proteinExistence type="predicted"/>
<dbReference type="Proteomes" id="UP000010367">
    <property type="component" value="Chromosome"/>
</dbReference>
<dbReference type="InterPro" id="IPR047216">
    <property type="entry name" value="Endonuclease_DUF559_bact"/>
</dbReference>
<organism evidence="2 3">
    <name type="scientific">Oscillatoria acuminata PCC 6304</name>
    <dbReference type="NCBI Taxonomy" id="56110"/>
    <lineage>
        <taxon>Bacteria</taxon>
        <taxon>Bacillati</taxon>
        <taxon>Cyanobacteriota</taxon>
        <taxon>Cyanophyceae</taxon>
        <taxon>Oscillatoriophycideae</taxon>
        <taxon>Oscillatoriales</taxon>
        <taxon>Oscillatoriaceae</taxon>
        <taxon>Oscillatoria</taxon>
    </lineage>
</organism>
<dbReference type="PANTHER" id="PTHR38590">
    <property type="entry name" value="BLL0828 PROTEIN"/>
    <property type="match status" value="1"/>
</dbReference>
<dbReference type="EMBL" id="CP003607">
    <property type="protein sequence ID" value="AFY84614.1"/>
    <property type="molecule type" value="Genomic_DNA"/>
</dbReference>
<dbReference type="Pfam" id="PF04480">
    <property type="entry name" value="DUF559"/>
    <property type="match status" value="1"/>
</dbReference>
<dbReference type="OrthoDB" id="9798754at2"/>
<dbReference type="InterPro" id="IPR011335">
    <property type="entry name" value="Restrct_endonuc-II-like"/>
</dbReference>
<dbReference type="eggNOG" id="COG2852">
    <property type="taxonomic scope" value="Bacteria"/>
</dbReference>
<reference evidence="2 3" key="1">
    <citation type="submission" date="2012-06" db="EMBL/GenBank/DDBJ databases">
        <title>Finished chromosome of genome of Oscillatoria acuminata PCC 6304.</title>
        <authorList>
            <consortium name="US DOE Joint Genome Institute"/>
            <person name="Gugger M."/>
            <person name="Coursin T."/>
            <person name="Rippka R."/>
            <person name="Tandeau De Marsac N."/>
            <person name="Huntemann M."/>
            <person name="Wei C.-L."/>
            <person name="Han J."/>
            <person name="Detter J.C."/>
            <person name="Han C."/>
            <person name="Tapia R."/>
            <person name="Davenport K."/>
            <person name="Daligault H."/>
            <person name="Erkkila T."/>
            <person name="Gu W."/>
            <person name="Munk A.C.C."/>
            <person name="Teshima H."/>
            <person name="Xu Y."/>
            <person name="Chain P."/>
            <person name="Chen A."/>
            <person name="Krypides N."/>
            <person name="Mavromatis K."/>
            <person name="Markowitz V."/>
            <person name="Szeto E."/>
            <person name="Ivanova N."/>
            <person name="Mikhailova N."/>
            <person name="Ovchinnikova G."/>
            <person name="Pagani I."/>
            <person name="Pati A."/>
            <person name="Goodwin L."/>
            <person name="Peters L."/>
            <person name="Pitluck S."/>
            <person name="Woyke T."/>
            <person name="Kerfeld C."/>
        </authorList>
    </citation>
    <scope>NUCLEOTIDE SEQUENCE [LARGE SCALE GENOMIC DNA]</scope>
    <source>
        <strain evidence="2 3">PCC 6304</strain>
    </source>
</reference>
<dbReference type="SUPFAM" id="SSF52980">
    <property type="entry name" value="Restriction endonuclease-like"/>
    <property type="match status" value="1"/>
</dbReference>
<keyword evidence="3" id="KW-1185">Reference proteome</keyword>
<dbReference type="STRING" id="56110.Oscil6304_5112"/>
<gene>
    <name evidence="2" type="ORF">Oscil6304_5112</name>
</gene>
<evidence type="ECO:0000259" key="1">
    <source>
        <dbReference type="Pfam" id="PF04480"/>
    </source>
</evidence>
<dbReference type="Gene3D" id="3.40.960.10">
    <property type="entry name" value="VSR Endonuclease"/>
    <property type="match status" value="1"/>
</dbReference>
<protein>
    <recommendedName>
        <fullName evidence="1">DUF559 domain-containing protein</fullName>
    </recommendedName>
</protein>
<dbReference type="InterPro" id="IPR007569">
    <property type="entry name" value="DUF559"/>
</dbReference>
<dbReference type="KEGG" id="oac:Oscil6304_5112"/>
<evidence type="ECO:0000313" key="2">
    <source>
        <dbReference type="EMBL" id="AFY84614.1"/>
    </source>
</evidence>
<dbReference type="AlphaFoldDB" id="K9TRH7"/>